<name>A0ABQ5V210_9PROT</name>
<proteinExistence type="predicted"/>
<protein>
    <submittedName>
        <fullName evidence="1">Uncharacterized protein</fullName>
    </submittedName>
</protein>
<reference evidence="1" key="1">
    <citation type="journal article" date="2014" name="Int. J. Syst. Evol. Microbiol.">
        <title>Complete genome of a new Firmicutes species belonging to the dominant human colonic microbiota ('Ruminococcus bicirculans') reveals two chromosomes and a selective capacity to utilize plant glucans.</title>
        <authorList>
            <consortium name="NISC Comparative Sequencing Program"/>
            <person name="Wegmann U."/>
            <person name="Louis P."/>
            <person name="Goesmann A."/>
            <person name="Henrissat B."/>
            <person name="Duncan S.H."/>
            <person name="Flint H.J."/>
        </authorList>
    </citation>
    <scope>NUCLEOTIDE SEQUENCE</scope>
    <source>
        <strain evidence="1">NBRC 108216</strain>
    </source>
</reference>
<evidence type="ECO:0000313" key="1">
    <source>
        <dbReference type="EMBL" id="GLQ21002.1"/>
    </source>
</evidence>
<dbReference type="Proteomes" id="UP001161390">
    <property type="component" value="Unassembled WGS sequence"/>
</dbReference>
<dbReference type="RefSeq" id="WP_371398659.1">
    <property type="nucleotide sequence ID" value="NZ_CP163424.1"/>
</dbReference>
<organism evidence="1 2">
    <name type="scientific">Algimonas porphyrae</name>
    <dbReference type="NCBI Taxonomy" id="1128113"/>
    <lineage>
        <taxon>Bacteria</taxon>
        <taxon>Pseudomonadati</taxon>
        <taxon>Pseudomonadota</taxon>
        <taxon>Alphaproteobacteria</taxon>
        <taxon>Maricaulales</taxon>
        <taxon>Robiginitomaculaceae</taxon>
        <taxon>Algimonas</taxon>
    </lineage>
</organism>
<dbReference type="EMBL" id="BSNJ01000004">
    <property type="protein sequence ID" value="GLQ21002.1"/>
    <property type="molecule type" value="Genomic_DNA"/>
</dbReference>
<sequence>MNMSGCWHPISWEEFKQAYRNDLCWINWWDKNAFKIAKKYGMPWFCGKGWMTKRMLTDEAFFKEIYEAGTDIMRN</sequence>
<comment type="caution">
    <text evidence="1">The sequence shown here is derived from an EMBL/GenBank/DDBJ whole genome shotgun (WGS) entry which is preliminary data.</text>
</comment>
<gene>
    <name evidence="1" type="ORF">GCM10007854_19570</name>
</gene>
<evidence type="ECO:0000313" key="2">
    <source>
        <dbReference type="Proteomes" id="UP001161390"/>
    </source>
</evidence>
<reference evidence="1" key="2">
    <citation type="submission" date="2023-01" db="EMBL/GenBank/DDBJ databases">
        <title>Draft genome sequence of Algimonas porphyrae strain NBRC 108216.</title>
        <authorList>
            <person name="Sun Q."/>
            <person name="Mori K."/>
        </authorList>
    </citation>
    <scope>NUCLEOTIDE SEQUENCE</scope>
    <source>
        <strain evidence="1">NBRC 108216</strain>
    </source>
</reference>
<accession>A0ABQ5V210</accession>
<keyword evidence="2" id="KW-1185">Reference proteome</keyword>